<dbReference type="CDD" id="cd01335">
    <property type="entry name" value="Radical_SAM"/>
    <property type="match status" value="1"/>
</dbReference>
<dbReference type="PROSITE" id="PS01278">
    <property type="entry name" value="MTTASE_RADICAL"/>
    <property type="match status" value="1"/>
</dbReference>
<evidence type="ECO:0000259" key="14">
    <source>
        <dbReference type="PROSITE" id="PS51918"/>
    </source>
</evidence>
<evidence type="ECO:0000256" key="11">
    <source>
        <dbReference type="HAMAP-Rule" id="MF_01864"/>
    </source>
</evidence>
<dbReference type="AlphaFoldDB" id="A0A1U7NFJ8"/>
<dbReference type="InterPro" id="IPR006463">
    <property type="entry name" value="MiaB_methiolase"/>
</dbReference>
<evidence type="ECO:0000256" key="9">
    <source>
        <dbReference type="ARBA" id="ARBA00023014"/>
    </source>
</evidence>
<dbReference type="InterPro" id="IPR005839">
    <property type="entry name" value="Methylthiotransferase"/>
</dbReference>
<feature type="binding site" evidence="11">
    <location>
        <position position="201"/>
    </location>
    <ligand>
        <name>[4Fe-4S] cluster</name>
        <dbReference type="ChEBI" id="CHEBI:49883"/>
        <label>2</label>
        <note>4Fe-4S-S-AdoMet</note>
    </ligand>
</feature>
<dbReference type="Gene3D" id="3.80.30.20">
    <property type="entry name" value="tm_1862 like domain"/>
    <property type="match status" value="1"/>
</dbReference>
<comment type="catalytic activity">
    <reaction evidence="11">
        <text>N(6)-dimethylallyladenosine(37) in tRNA + (sulfur carrier)-SH + AH2 + 2 S-adenosyl-L-methionine = 2-methylsulfanyl-N(6)-dimethylallyladenosine(37) in tRNA + (sulfur carrier)-H + 5'-deoxyadenosine + L-methionine + A + S-adenosyl-L-homocysteine + 2 H(+)</text>
        <dbReference type="Rhea" id="RHEA:37067"/>
        <dbReference type="Rhea" id="RHEA-COMP:10375"/>
        <dbReference type="Rhea" id="RHEA-COMP:10376"/>
        <dbReference type="Rhea" id="RHEA-COMP:14737"/>
        <dbReference type="Rhea" id="RHEA-COMP:14739"/>
        <dbReference type="ChEBI" id="CHEBI:13193"/>
        <dbReference type="ChEBI" id="CHEBI:15378"/>
        <dbReference type="ChEBI" id="CHEBI:17319"/>
        <dbReference type="ChEBI" id="CHEBI:17499"/>
        <dbReference type="ChEBI" id="CHEBI:29917"/>
        <dbReference type="ChEBI" id="CHEBI:57844"/>
        <dbReference type="ChEBI" id="CHEBI:57856"/>
        <dbReference type="ChEBI" id="CHEBI:59789"/>
        <dbReference type="ChEBI" id="CHEBI:64428"/>
        <dbReference type="ChEBI" id="CHEBI:74415"/>
        <dbReference type="ChEBI" id="CHEBI:74417"/>
        <dbReference type="EC" id="2.8.4.3"/>
    </reaction>
</comment>
<evidence type="ECO:0000256" key="7">
    <source>
        <dbReference type="ARBA" id="ARBA00022723"/>
    </source>
</evidence>
<dbReference type="PANTHER" id="PTHR43020">
    <property type="entry name" value="CDK5 REGULATORY SUBUNIT-ASSOCIATED PROTEIN 1"/>
    <property type="match status" value="1"/>
</dbReference>
<dbReference type="InterPro" id="IPR038135">
    <property type="entry name" value="Methylthiotransferase_N_sf"/>
</dbReference>
<comment type="cofactor">
    <cofactor evidence="11">
        <name>[4Fe-4S] cluster</name>
        <dbReference type="ChEBI" id="CHEBI:49883"/>
    </cofactor>
    <text evidence="11">Binds 2 [4Fe-4S] clusters. One cluster is coordinated with 3 cysteines and an exchangeable S-adenosyl-L-methionine.</text>
</comment>
<dbReference type="SFLD" id="SFLDG01082">
    <property type="entry name" value="B12-binding_domain_containing"/>
    <property type="match status" value="1"/>
</dbReference>
<comment type="subcellular location">
    <subcellularLocation>
        <location evidence="11">Cytoplasm</location>
    </subcellularLocation>
</comment>
<name>A0A1U7NFJ8_9FIRM</name>
<dbReference type="SFLD" id="SFLDF00273">
    <property type="entry name" value="(dimethylallyl)adenosine_tRNA"/>
    <property type="match status" value="1"/>
</dbReference>
<dbReference type="InterPro" id="IPR023404">
    <property type="entry name" value="rSAM_horseshoe"/>
</dbReference>
<comment type="subunit">
    <text evidence="11">Monomer.</text>
</comment>
<evidence type="ECO:0000256" key="8">
    <source>
        <dbReference type="ARBA" id="ARBA00023004"/>
    </source>
</evidence>
<dbReference type="PROSITE" id="PS51918">
    <property type="entry name" value="RADICAL_SAM"/>
    <property type="match status" value="1"/>
</dbReference>
<organism evidence="15 16">
    <name type="scientific">Ileibacterium valens</name>
    <dbReference type="NCBI Taxonomy" id="1862668"/>
    <lineage>
        <taxon>Bacteria</taxon>
        <taxon>Bacillati</taxon>
        <taxon>Bacillota</taxon>
        <taxon>Erysipelotrichia</taxon>
        <taxon>Erysipelotrichales</taxon>
        <taxon>Erysipelotrichaceae</taxon>
        <taxon>Ileibacterium</taxon>
    </lineage>
</organism>
<comment type="caution">
    <text evidence="15">The sequence shown here is derived from an EMBL/GenBank/DDBJ whole genome shotgun (WGS) entry which is preliminary data.</text>
</comment>
<sequence>MKIKENWHLPDHKQAARRTKNAVEVIDDFQIDNDTVNIGNGKRYFISTYGCQANERDSETLSGILEALGYEAASQADQADLILMNTCGIRENASNNVLGEIGSYKRLYRENPDLIIGVCGCMSQEEGFAHTLLEKYPQVRLLFGTHNLQDLPSMLSRLQNPKERVVEIYSREGEVYENLPSHRASQHKAWVNIMYGCDKFCTYCIVPYTRGKQRSRTMDAILEEIKVLKKLGYKEITLLGQNVNAYGKDLSEDLSFAGLLEEAAKTGIDRIRFMTSHPWDFSSEMIDVIAKYPNIMPYIHLPLQSGDDEILRRMGRRYTSEDYRRLFDEIREKIPNVSISTDIIVGFPNESDEAFEHTMDMVRYAHFDNAFTFIYSPRPGTPAARMEDPISESTKKERLLHLNKVWNDLALEKNKAYEGRIVEVLVDGPSRKDPNHYSGYTDTFKLVNFSGNNLKAGDLVRVRIDQAKTFSMDGTAIEE</sequence>
<dbReference type="InterPro" id="IPR058240">
    <property type="entry name" value="rSAM_sf"/>
</dbReference>
<gene>
    <name evidence="11" type="primary">miaB</name>
    <name evidence="15" type="ORF">BO222_07180</name>
</gene>
<keyword evidence="7 11" id="KW-0479">Metal-binding</keyword>
<feature type="binding site" evidence="11">
    <location>
        <position position="87"/>
    </location>
    <ligand>
        <name>[4Fe-4S] cluster</name>
        <dbReference type="ChEBI" id="CHEBI:49883"/>
        <label>1</label>
    </ligand>
</feature>
<dbReference type="InterPro" id="IPR020612">
    <property type="entry name" value="Methylthiotransferase_CS"/>
</dbReference>
<dbReference type="InterPro" id="IPR006638">
    <property type="entry name" value="Elp3/MiaA/NifB-like_rSAM"/>
</dbReference>
<dbReference type="Pfam" id="PF00919">
    <property type="entry name" value="UPF0004"/>
    <property type="match status" value="1"/>
</dbReference>
<protein>
    <recommendedName>
        <fullName evidence="10 11">tRNA-2-methylthio-N(6)-dimethylallyladenosine synthase</fullName>
        <ecNumber evidence="10 11">2.8.4.3</ecNumber>
    </recommendedName>
    <alternativeName>
        <fullName evidence="11">(Dimethylallyl)adenosine tRNA methylthiotransferase MiaB</fullName>
    </alternativeName>
    <alternativeName>
        <fullName evidence="11">tRNA-i(6)A37 methylthiotransferase</fullName>
    </alternativeName>
</protein>
<comment type="function">
    <text evidence="1 11">Catalyzes the methylthiolation of N6-(dimethylallyl)adenosine (i(6)A), leading to the formation of 2-methylthio-N6-(dimethylallyl)adenosine (ms(2)i(6)A) at position 37 in tRNAs that read codons beginning with uridine.</text>
</comment>
<evidence type="ECO:0000256" key="5">
    <source>
        <dbReference type="ARBA" id="ARBA00022691"/>
    </source>
</evidence>
<feature type="binding site" evidence="11">
    <location>
        <position position="197"/>
    </location>
    <ligand>
        <name>[4Fe-4S] cluster</name>
        <dbReference type="ChEBI" id="CHEBI:49883"/>
        <label>2</label>
        <note>4Fe-4S-S-AdoMet</note>
    </ligand>
</feature>
<dbReference type="OrthoDB" id="9805215at2"/>
<feature type="binding site" evidence="11">
    <location>
        <position position="121"/>
    </location>
    <ligand>
        <name>[4Fe-4S] cluster</name>
        <dbReference type="ChEBI" id="CHEBI:49883"/>
        <label>1</label>
    </ligand>
</feature>
<evidence type="ECO:0000259" key="12">
    <source>
        <dbReference type="PROSITE" id="PS50926"/>
    </source>
</evidence>
<feature type="domain" description="TRAM" evidence="12">
    <location>
        <begin position="415"/>
        <end position="478"/>
    </location>
</feature>
<dbReference type="EMBL" id="MPJW01000141">
    <property type="protein sequence ID" value="OLU39137.1"/>
    <property type="molecule type" value="Genomic_DNA"/>
</dbReference>
<dbReference type="SFLD" id="SFLDG01061">
    <property type="entry name" value="methylthiotransferase"/>
    <property type="match status" value="1"/>
</dbReference>
<dbReference type="Gene3D" id="3.40.50.12160">
    <property type="entry name" value="Methylthiotransferase, N-terminal domain"/>
    <property type="match status" value="1"/>
</dbReference>
<reference evidence="15 16" key="1">
    <citation type="submission" date="2016-11" db="EMBL/GenBank/DDBJ databases">
        <title>Description of two novel members of the family Erysipelotrichaceae: Ileibacterium lipovorans gen. nov., sp. nov. and Dubosiella newyorkensis, gen. nov., sp. nov.</title>
        <authorList>
            <person name="Cox L.M."/>
            <person name="Sohn J."/>
            <person name="Tyrrell K.L."/>
            <person name="Citron D.M."/>
            <person name="Lawson P.A."/>
            <person name="Patel N.B."/>
            <person name="Iizumi T."/>
            <person name="Perez-Perez G.I."/>
            <person name="Goldstein E.J."/>
            <person name="Blaser M.J."/>
        </authorList>
    </citation>
    <scope>NUCLEOTIDE SEQUENCE [LARGE SCALE GENOMIC DNA]</scope>
    <source>
        <strain evidence="15 16">NYU-BL-A3</strain>
    </source>
</reference>
<dbReference type="GeneID" id="82202971"/>
<keyword evidence="8 11" id="KW-0408">Iron</keyword>
<evidence type="ECO:0000313" key="15">
    <source>
        <dbReference type="EMBL" id="OLU39137.1"/>
    </source>
</evidence>
<keyword evidence="16" id="KW-1185">Reference proteome</keyword>
<dbReference type="HAMAP" id="MF_01864">
    <property type="entry name" value="tRNA_metthiotr_MiaB"/>
    <property type="match status" value="1"/>
</dbReference>
<dbReference type="PANTHER" id="PTHR43020:SF2">
    <property type="entry name" value="MITOCHONDRIAL TRNA METHYLTHIOTRANSFERASE CDK5RAP1"/>
    <property type="match status" value="1"/>
</dbReference>
<dbReference type="GO" id="GO:0051539">
    <property type="term" value="F:4 iron, 4 sulfur cluster binding"/>
    <property type="evidence" value="ECO:0007669"/>
    <property type="project" value="UniProtKB-UniRule"/>
</dbReference>
<keyword evidence="6 11" id="KW-0819">tRNA processing</keyword>
<comment type="similarity">
    <text evidence="11">Belongs to the methylthiotransferase family. MiaB subfamily.</text>
</comment>
<dbReference type="PROSITE" id="PS51449">
    <property type="entry name" value="MTTASE_N"/>
    <property type="match status" value="1"/>
</dbReference>
<evidence type="ECO:0000256" key="10">
    <source>
        <dbReference type="ARBA" id="ARBA00033765"/>
    </source>
</evidence>
<dbReference type="NCBIfam" id="TIGR01574">
    <property type="entry name" value="miaB-methiolase"/>
    <property type="match status" value="1"/>
</dbReference>
<evidence type="ECO:0000256" key="3">
    <source>
        <dbReference type="ARBA" id="ARBA00022490"/>
    </source>
</evidence>
<dbReference type="InterPro" id="IPR002792">
    <property type="entry name" value="TRAM_dom"/>
</dbReference>
<keyword evidence="4 11" id="KW-0808">Transferase</keyword>
<evidence type="ECO:0000256" key="1">
    <source>
        <dbReference type="ARBA" id="ARBA00003234"/>
    </source>
</evidence>
<evidence type="ECO:0000256" key="2">
    <source>
        <dbReference type="ARBA" id="ARBA00022485"/>
    </source>
</evidence>
<evidence type="ECO:0000256" key="4">
    <source>
        <dbReference type="ARBA" id="ARBA00022679"/>
    </source>
</evidence>
<dbReference type="Pfam" id="PF04055">
    <property type="entry name" value="Radical_SAM"/>
    <property type="match status" value="1"/>
</dbReference>
<keyword evidence="5 11" id="KW-0949">S-adenosyl-L-methionine</keyword>
<proteinExistence type="inferred from homology"/>
<feature type="binding site" evidence="11">
    <location>
        <position position="51"/>
    </location>
    <ligand>
        <name>[4Fe-4S] cluster</name>
        <dbReference type="ChEBI" id="CHEBI:49883"/>
        <label>1</label>
    </ligand>
</feature>
<dbReference type="PROSITE" id="PS50926">
    <property type="entry name" value="TRAM"/>
    <property type="match status" value="1"/>
</dbReference>
<dbReference type="SMART" id="SM00729">
    <property type="entry name" value="Elp3"/>
    <property type="match status" value="1"/>
</dbReference>
<dbReference type="GO" id="GO:0046872">
    <property type="term" value="F:metal ion binding"/>
    <property type="evidence" value="ECO:0007669"/>
    <property type="project" value="UniProtKB-KW"/>
</dbReference>
<dbReference type="RefSeq" id="WP_075819715.1">
    <property type="nucleotide sequence ID" value="NZ_CAJUTZ010000074.1"/>
</dbReference>
<keyword evidence="3 11" id="KW-0963">Cytoplasm</keyword>
<dbReference type="GO" id="GO:0005829">
    <property type="term" value="C:cytosol"/>
    <property type="evidence" value="ECO:0007669"/>
    <property type="project" value="TreeGrafter"/>
</dbReference>
<dbReference type="GO" id="GO:0035597">
    <property type="term" value="F:tRNA-2-methylthio-N(6)-dimethylallyladenosine(37) synthase activity"/>
    <property type="evidence" value="ECO:0007669"/>
    <property type="project" value="UniProtKB-EC"/>
</dbReference>
<evidence type="ECO:0000259" key="13">
    <source>
        <dbReference type="PROSITE" id="PS51449"/>
    </source>
</evidence>
<dbReference type="Pfam" id="PF01938">
    <property type="entry name" value="TRAM"/>
    <property type="match status" value="1"/>
</dbReference>
<dbReference type="SFLD" id="SFLDS00029">
    <property type="entry name" value="Radical_SAM"/>
    <property type="match status" value="1"/>
</dbReference>
<dbReference type="InterPro" id="IPR013848">
    <property type="entry name" value="Methylthiotransferase_N"/>
</dbReference>
<dbReference type="FunFam" id="3.80.30.20:FF:000001">
    <property type="entry name" value="tRNA-2-methylthio-N(6)-dimethylallyladenosine synthase 2"/>
    <property type="match status" value="1"/>
</dbReference>
<dbReference type="EC" id="2.8.4.3" evidence="10 11"/>
<evidence type="ECO:0000256" key="6">
    <source>
        <dbReference type="ARBA" id="ARBA00022694"/>
    </source>
</evidence>
<dbReference type="InterPro" id="IPR007197">
    <property type="entry name" value="rSAM"/>
</dbReference>
<dbReference type="NCBIfam" id="TIGR00089">
    <property type="entry name" value="MiaB/RimO family radical SAM methylthiotransferase"/>
    <property type="match status" value="1"/>
</dbReference>
<keyword evidence="2 11" id="KW-0004">4Fe-4S</keyword>
<keyword evidence="9 11" id="KW-0411">Iron-sulfur</keyword>
<evidence type="ECO:0000313" key="16">
    <source>
        <dbReference type="Proteomes" id="UP000186341"/>
    </source>
</evidence>
<dbReference type="FunFam" id="3.40.50.12160:FF:000006">
    <property type="entry name" value="tRNA-2-methylthio-N(6)-dimethylallyladenosine synthase"/>
    <property type="match status" value="1"/>
</dbReference>
<feature type="domain" description="MTTase N-terminal" evidence="13">
    <location>
        <begin position="42"/>
        <end position="160"/>
    </location>
</feature>
<feature type="domain" description="Radical SAM core" evidence="14">
    <location>
        <begin position="183"/>
        <end position="412"/>
    </location>
</feature>
<feature type="binding site" evidence="11">
    <location>
        <position position="204"/>
    </location>
    <ligand>
        <name>[4Fe-4S] cluster</name>
        <dbReference type="ChEBI" id="CHEBI:49883"/>
        <label>2</label>
        <note>4Fe-4S-S-AdoMet</note>
    </ligand>
</feature>
<dbReference type="SUPFAM" id="SSF102114">
    <property type="entry name" value="Radical SAM enzymes"/>
    <property type="match status" value="1"/>
</dbReference>
<dbReference type="Proteomes" id="UP000186341">
    <property type="component" value="Unassembled WGS sequence"/>
</dbReference>
<accession>A0A1U7NFJ8</accession>